<keyword evidence="1" id="KW-0812">Transmembrane</keyword>
<keyword evidence="1" id="KW-1133">Transmembrane helix</keyword>
<feature type="transmembrane region" description="Helical" evidence="1">
    <location>
        <begin position="94"/>
        <end position="113"/>
    </location>
</feature>
<sequence length="194" mass="20621">MCHRRSISLRSQWNLLNYPYRCDNKTTTDTVFNSNLFTTFRTNNDGHQTSDHCILTAMKSLVLILVLAAASMSAHVPEERALLATNSLTLVPPLLTTLMSVLGPIAAALLNVVTSLVGSLLGSLLGTALAVVQGLLALVLGIVSKLVSCVTAAINIPVGNIVESVLGAVTSAVSPVISNLTVQFLTRWDDRDIP</sequence>
<proteinExistence type="predicted"/>
<evidence type="ECO:0000313" key="3">
    <source>
        <dbReference type="Proteomes" id="UP000245119"/>
    </source>
</evidence>
<feature type="transmembrane region" description="Helical" evidence="1">
    <location>
        <begin position="53"/>
        <end position="74"/>
    </location>
</feature>
<keyword evidence="3" id="KW-1185">Reference proteome</keyword>
<dbReference type="AlphaFoldDB" id="A0A2T7Q1G4"/>
<name>A0A2T7Q1G4_POMCA</name>
<organism evidence="2 3">
    <name type="scientific">Pomacea canaliculata</name>
    <name type="common">Golden apple snail</name>
    <dbReference type="NCBI Taxonomy" id="400727"/>
    <lineage>
        <taxon>Eukaryota</taxon>
        <taxon>Metazoa</taxon>
        <taxon>Spiralia</taxon>
        <taxon>Lophotrochozoa</taxon>
        <taxon>Mollusca</taxon>
        <taxon>Gastropoda</taxon>
        <taxon>Caenogastropoda</taxon>
        <taxon>Architaenioglossa</taxon>
        <taxon>Ampullarioidea</taxon>
        <taxon>Ampullariidae</taxon>
        <taxon>Pomacea</taxon>
    </lineage>
</organism>
<gene>
    <name evidence="2" type="ORF">C0Q70_02146</name>
</gene>
<keyword evidence="1" id="KW-0472">Membrane</keyword>
<evidence type="ECO:0000313" key="2">
    <source>
        <dbReference type="EMBL" id="PVD39512.1"/>
    </source>
</evidence>
<dbReference type="Proteomes" id="UP000245119">
    <property type="component" value="Linkage Group LG1"/>
</dbReference>
<dbReference type="EMBL" id="PZQS01000001">
    <property type="protein sequence ID" value="PVD39512.1"/>
    <property type="molecule type" value="Genomic_DNA"/>
</dbReference>
<accession>A0A2T7Q1G4</accession>
<comment type="caution">
    <text evidence="2">The sequence shown here is derived from an EMBL/GenBank/DDBJ whole genome shotgun (WGS) entry which is preliminary data.</text>
</comment>
<protein>
    <submittedName>
        <fullName evidence="2">Uncharacterized protein</fullName>
    </submittedName>
</protein>
<reference evidence="2 3" key="1">
    <citation type="submission" date="2018-04" db="EMBL/GenBank/DDBJ databases">
        <title>The genome of golden apple snail Pomacea canaliculata provides insight into stress tolerance and invasive adaptation.</title>
        <authorList>
            <person name="Liu C."/>
            <person name="Liu B."/>
            <person name="Ren Y."/>
            <person name="Zhang Y."/>
            <person name="Wang H."/>
            <person name="Li S."/>
            <person name="Jiang F."/>
            <person name="Yin L."/>
            <person name="Zhang G."/>
            <person name="Qian W."/>
            <person name="Fan W."/>
        </authorList>
    </citation>
    <scope>NUCLEOTIDE SEQUENCE [LARGE SCALE GENOMIC DNA]</scope>
    <source>
        <strain evidence="2">SZHN2017</strain>
        <tissue evidence="2">Muscle</tissue>
    </source>
</reference>
<evidence type="ECO:0000256" key="1">
    <source>
        <dbReference type="SAM" id="Phobius"/>
    </source>
</evidence>
<feature type="transmembrane region" description="Helical" evidence="1">
    <location>
        <begin position="120"/>
        <end position="143"/>
    </location>
</feature>